<evidence type="ECO:0000256" key="5">
    <source>
        <dbReference type="ARBA" id="ARBA00022692"/>
    </source>
</evidence>
<feature type="transmembrane region" description="Helical" evidence="8">
    <location>
        <begin position="230"/>
        <end position="250"/>
    </location>
</feature>
<comment type="similarity">
    <text evidence="2 8">Belongs to the 4-toluene sulfonate uptake permease (TSUP) (TC 2.A.102) family.</text>
</comment>
<keyword evidence="4 8" id="KW-1003">Cell membrane</keyword>
<feature type="transmembrane region" description="Helical" evidence="8">
    <location>
        <begin position="50"/>
        <end position="69"/>
    </location>
</feature>
<keyword evidence="6 8" id="KW-1133">Transmembrane helix</keyword>
<dbReference type="STRING" id="463301.SAMN04487955_109126"/>
<accession>A0A1I7J716</accession>
<comment type="subcellular location">
    <subcellularLocation>
        <location evidence="1 8">Cell membrane</location>
        <topology evidence="1 8">Multi-pass membrane protein</topology>
    </subcellularLocation>
</comment>
<dbReference type="EMBL" id="FPBP01000009">
    <property type="protein sequence ID" value="SFU80996.1"/>
    <property type="molecule type" value="Genomic_DNA"/>
</dbReference>
<evidence type="ECO:0000256" key="1">
    <source>
        <dbReference type="ARBA" id="ARBA00004651"/>
    </source>
</evidence>
<evidence type="ECO:0000256" key="7">
    <source>
        <dbReference type="ARBA" id="ARBA00023136"/>
    </source>
</evidence>
<dbReference type="InterPro" id="IPR002781">
    <property type="entry name" value="TM_pro_TauE-like"/>
</dbReference>
<keyword evidence="5 8" id="KW-0812">Transmembrane</keyword>
<evidence type="ECO:0000313" key="9">
    <source>
        <dbReference type="EMBL" id="SFU80996.1"/>
    </source>
</evidence>
<dbReference type="Pfam" id="PF01925">
    <property type="entry name" value="TauE"/>
    <property type="match status" value="1"/>
</dbReference>
<dbReference type="RefSeq" id="WP_245784269.1">
    <property type="nucleotide sequence ID" value="NZ_FPBP01000009.1"/>
</dbReference>
<evidence type="ECO:0000256" key="4">
    <source>
        <dbReference type="ARBA" id="ARBA00022475"/>
    </source>
</evidence>
<evidence type="ECO:0000256" key="6">
    <source>
        <dbReference type="ARBA" id="ARBA00022989"/>
    </source>
</evidence>
<feature type="transmembrane region" description="Helical" evidence="8">
    <location>
        <begin position="204"/>
        <end position="224"/>
    </location>
</feature>
<feature type="transmembrane region" description="Helical" evidence="8">
    <location>
        <begin position="137"/>
        <end position="153"/>
    </location>
</feature>
<feature type="transmembrane region" description="Helical" evidence="8">
    <location>
        <begin position="107"/>
        <end position="125"/>
    </location>
</feature>
<evidence type="ECO:0000256" key="2">
    <source>
        <dbReference type="ARBA" id="ARBA00009142"/>
    </source>
</evidence>
<sequence length="254" mass="27298">MDIIAGPRMVYDWQFIALLIFAVLITGISKSGFAGGVGVVAVPLLSLKTSPTVAVALMLPLLIFMDAFSLKAWWRHRVDQLLRLLFPAAVLGVVVGYLTYGVFSEDILKILLGVFSILFGLWGLLKPFRGKHAMPGWAGAACGGLAGFTSFIAHAGGPPLNFFLLQRSLSKEAFLGTAVVFLAGINLVKLGPYAMLGLINVENLTVALLLIPVAWLGVRLGLVIQKRINGETFFTIILILLLILGIRLIVDGVT</sequence>
<evidence type="ECO:0000256" key="3">
    <source>
        <dbReference type="ARBA" id="ARBA00022448"/>
    </source>
</evidence>
<dbReference type="PANTHER" id="PTHR30269:SF37">
    <property type="entry name" value="MEMBRANE TRANSPORTER PROTEIN"/>
    <property type="match status" value="1"/>
</dbReference>
<dbReference type="Proteomes" id="UP000198693">
    <property type="component" value="Unassembled WGS sequence"/>
</dbReference>
<keyword evidence="7 8" id="KW-0472">Membrane</keyword>
<feature type="transmembrane region" description="Helical" evidence="8">
    <location>
        <begin position="81"/>
        <end position="101"/>
    </location>
</feature>
<dbReference type="AlphaFoldDB" id="A0A1I7J716"/>
<dbReference type="GO" id="GO:0005886">
    <property type="term" value="C:plasma membrane"/>
    <property type="evidence" value="ECO:0007669"/>
    <property type="project" value="UniProtKB-SubCell"/>
</dbReference>
<protein>
    <recommendedName>
        <fullName evidence="8">Probable membrane transporter protein</fullName>
    </recommendedName>
</protein>
<evidence type="ECO:0000256" key="8">
    <source>
        <dbReference type="RuleBase" id="RU363041"/>
    </source>
</evidence>
<feature type="transmembrane region" description="Helical" evidence="8">
    <location>
        <begin position="173"/>
        <end position="192"/>
    </location>
</feature>
<gene>
    <name evidence="9" type="ORF">SAMN04487955_109126</name>
</gene>
<evidence type="ECO:0000313" key="10">
    <source>
        <dbReference type="Proteomes" id="UP000198693"/>
    </source>
</evidence>
<keyword evidence="3" id="KW-0813">Transport</keyword>
<reference evidence="10" key="1">
    <citation type="submission" date="2016-10" db="EMBL/GenBank/DDBJ databases">
        <authorList>
            <person name="Varghese N."/>
            <person name="Submissions S."/>
        </authorList>
    </citation>
    <scope>NUCLEOTIDE SEQUENCE [LARGE SCALE GENOMIC DNA]</scope>
    <source>
        <strain evidence="10">CGMCC 1.6981</strain>
    </source>
</reference>
<proteinExistence type="inferred from homology"/>
<dbReference type="PANTHER" id="PTHR30269">
    <property type="entry name" value="TRANSMEMBRANE PROTEIN YFCA"/>
    <property type="match status" value="1"/>
</dbReference>
<keyword evidence="10" id="KW-1185">Reference proteome</keyword>
<dbReference type="InterPro" id="IPR052017">
    <property type="entry name" value="TSUP"/>
</dbReference>
<organism evidence="9 10">
    <name type="scientific">Halomonas korlensis</name>
    <dbReference type="NCBI Taxonomy" id="463301"/>
    <lineage>
        <taxon>Bacteria</taxon>
        <taxon>Pseudomonadati</taxon>
        <taxon>Pseudomonadota</taxon>
        <taxon>Gammaproteobacteria</taxon>
        <taxon>Oceanospirillales</taxon>
        <taxon>Halomonadaceae</taxon>
        <taxon>Halomonas</taxon>
    </lineage>
</organism>
<name>A0A1I7J716_9GAMM</name>